<evidence type="ECO:0000313" key="1">
    <source>
        <dbReference type="EMBL" id="CEK63757.1"/>
    </source>
</evidence>
<protein>
    <submittedName>
        <fullName evidence="1">Uncharacterized protein</fullName>
    </submittedName>
</protein>
<accession>A0A0B6Z5U7</accession>
<dbReference type="AlphaFoldDB" id="A0A0B6Z5U7"/>
<name>A0A0B6Z5U7_9EUPU</name>
<proteinExistence type="predicted"/>
<organism evidence="1">
    <name type="scientific">Arion vulgaris</name>
    <dbReference type="NCBI Taxonomy" id="1028688"/>
    <lineage>
        <taxon>Eukaryota</taxon>
        <taxon>Metazoa</taxon>
        <taxon>Spiralia</taxon>
        <taxon>Lophotrochozoa</taxon>
        <taxon>Mollusca</taxon>
        <taxon>Gastropoda</taxon>
        <taxon>Heterobranchia</taxon>
        <taxon>Euthyneura</taxon>
        <taxon>Panpulmonata</taxon>
        <taxon>Eupulmonata</taxon>
        <taxon>Stylommatophora</taxon>
        <taxon>Helicina</taxon>
        <taxon>Arionoidea</taxon>
        <taxon>Arionidae</taxon>
        <taxon>Arion</taxon>
    </lineage>
</organism>
<feature type="non-terminal residue" evidence="1">
    <location>
        <position position="1"/>
    </location>
</feature>
<gene>
    <name evidence="1" type="primary">ORF49365</name>
</gene>
<reference evidence="1" key="1">
    <citation type="submission" date="2014-12" db="EMBL/GenBank/DDBJ databases">
        <title>Insight into the proteome of Arion vulgaris.</title>
        <authorList>
            <person name="Aradska J."/>
            <person name="Bulat T."/>
            <person name="Smidak R."/>
            <person name="Sarate P."/>
            <person name="Gangsoo J."/>
            <person name="Sialana F."/>
            <person name="Bilban M."/>
            <person name="Lubec G."/>
        </authorList>
    </citation>
    <scope>NUCLEOTIDE SEQUENCE</scope>
    <source>
        <tissue evidence="1">Skin</tissue>
    </source>
</reference>
<dbReference type="EMBL" id="HACG01016892">
    <property type="protein sequence ID" value="CEK63757.1"/>
    <property type="molecule type" value="Transcribed_RNA"/>
</dbReference>
<sequence>HVCVQTCIVQAGETWEGQSEIIKTISIMTHALKCVRLIEPGQRPVWLTCHKCILGQHRSMSHFLGQHRSQSHLGTTQIPVLFLGTTQITVSWDNTNHCPISWDNTDPVLNLGTTLILSHILG</sequence>